<comment type="caution">
    <text evidence="2">The sequence shown here is derived from an EMBL/GenBank/DDBJ whole genome shotgun (WGS) entry which is preliminary data.</text>
</comment>
<protein>
    <submittedName>
        <fullName evidence="2">Uncharacterized protein</fullName>
    </submittedName>
</protein>
<evidence type="ECO:0000256" key="1">
    <source>
        <dbReference type="SAM" id="Phobius"/>
    </source>
</evidence>
<organism evidence="2">
    <name type="scientific">Ligilactobacillus agilis</name>
    <dbReference type="NCBI Taxonomy" id="1601"/>
    <lineage>
        <taxon>Bacteria</taxon>
        <taxon>Bacillati</taxon>
        <taxon>Bacillota</taxon>
        <taxon>Bacilli</taxon>
        <taxon>Lactobacillales</taxon>
        <taxon>Lactobacillaceae</taxon>
        <taxon>Ligilactobacillus</taxon>
    </lineage>
</organism>
<dbReference type="EMBL" id="BLAM01000126">
    <property type="protein sequence ID" value="GET06246.1"/>
    <property type="molecule type" value="Genomic_DNA"/>
</dbReference>
<feature type="transmembrane region" description="Helical" evidence="1">
    <location>
        <begin position="6"/>
        <end position="28"/>
    </location>
</feature>
<gene>
    <name evidence="2" type="ORF">SY212_12760</name>
</gene>
<reference evidence="2" key="1">
    <citation type="submission" date="2019-10" db="EMBL/GenBank/DDBJ databases">
        <title>Lactobacillus agilis SY212 Whole Genome Sequencing Project.</title>
        <authorList>
            <person name="Suzuki S."/>
            <person name="Endo A."/>
            <person name="Maeno S."/>
            <person name="Shiwa Y."/>
            <person name="Matsutani M."/>
            <person name="Kajikawa A."/>
        </authorList>
    </citation>
    <scope>NUCLEOTIDE SEQUENCE</scope>
    <source>
        <strain evidence="2">SY212</strain>
    </source>
</reference>
<keyword evidence="1" id="KW-0472">Membrane</keyword>
<dbReference type="Proteomes" id="UP000494265">
    <property type="component" value="Unassembled WGS sequence"/>
</dbReference>
<dbReference type="RefSeq" id="WP_172584744.1">
    <property type="nucleotide sequence ID" value="NZ_BLAM01000126.1"/>
</dbReference>
<sequence>MAMSLGISYFLFYILVCVCVGLAEYFFAMRKLEGWHWRTVILAVILGFLFILSYFTPDRTVWHDYVSVPLPTPIVVF</sequence>
<name>A0A6F9XLX0_9LACO</name>
<proteinExistence type="predicted"/>
<accession>A0A6F9XLX0</accession>
<dbReference type="AlphaFoldDB" id="A0A6F9XLX0"/>
<feature type="transmembrane region" description="Helical" evidence="1">
    <location>
        <begin position="35"/>
        <end position="55"/>
    </location>
</feature>
<keyword evidence="1" id="KW-0812">Transmembrane</keyword>
<evidence type="ECO:0000313" key="2">
    <source>
        <dbReference type="EMBL" id="GET06246.1"/>
    </source>
</evidence>
<keyword evidence="1" id="KW-1133">Transmembrane helix</keyword>